<dbReference type="Gene3D" id="3.30.160.60">
    <property type="entry name" value="Classic Zinc Finger"/>
    <property type="match status" value="1"/>
</dbReference>
<dbReference type="SMART" id="SM00336">
    <property type="entry name" value="BBOX"/>
    <property type="match status" value="1"/>
</dbReference>
<evidence type="ECO:0000256" key="3">
    <source>
        <dbReference type="ARBA" id="ARBA00022833"/>
    </source>
</evidence>
<dbReference type="PANTHER" id="PTHR25462">
    <property type="entry name" value="BONUS, ISOFORM C-RELATED"/>
    <property type="match status" value="1"/>
</dbReference>
<dbReference type="EMBL" id="VZRJ01005906">
    <property type="protein sequence ID" value="NWV07534.1"/>
    <property type="molecule type" value="Genomic_DNA"/>
</dbReference>
<dbReference type="SUPFAM" id="SSF57850">
    <property type="entry name" value="RING/U-box"/>
    <property type="match status" value="1"/>
</dbReference>
<evidence type="ECO:0000256" key="4">
    <source>
        <dbReference type="PROSITE-ProRule" id="PRU00024"/>
    </source>
</evidence>
<protein>
    <submittedName>
        <fullName evidence="8">TRI59 protein</fullName>
    </submittedName>
</protein>
<keyword evidence="3" id="KW-0862">Zinc</keyword>
<dbReference type="Gene3D" id="3.30.40.10">
    <property type="entry name" value="Zinc/RING finger domain, C3HC4 (zinc finger)"/>
    <property type="match status" value="1"/>
</dbReference>
<dbReference type="SMART" id="SM00184">
    <property type="entry name" value="RING"/>
    <property type="match status" value="1"/>
</dbReference>
<reference evidence="8 9" key="1">
    <citation type="submission" date="2019-09" db="EMBL/GenBank/DDBJ databases">
        <title>Bird 10,000 Genomes (B10K) Project - Family phase.</title>
        <authorList>
            <person name="Zhang G."/>
        </authorList>
    </citation>
    <scope>NUCLEOTIDE SEQUENCE [LARGE SCALE GENOMIC DNA]</scope>
    <source>
        <strain evidence="8">B10K-DU-012-10</strain>
        <tissue evidence="8">Blood</tissue>
    </source>
</reference>
<dbReference type="PROSITE" id="PS50089">
    <property type="entry name" value="ZF_RING_2"/>
    <property type="match status" value="1"/>
</dbReference>
<dbReference type="AlphaFoldDB" id="A0A7K6BYR5"/>
<dbReference type="PANTHER" id="PTHR25462:SF229">
    <property type="entry name" value="TRANSCRIPTION INTERMEDIARY FACTOR 1-BETA"/>
    <property type="match status" value="1"/>
</dbReference>
<evidence type="ECO:0000259" key="6">
    <source>
        <dbReference type="PROSITE" id="PS50089"/>
    </source>
</evidence>
<dbReference type="Pfam" id="PF13445">
    <property type="entry name" value="zf-RING_UBOX"/>
    <property type="match status" value="1"/>
</dbReference>
<evidence type="ECO:0000256" key="1">
    <source>
        <dbReference type="ARBA" id="ARBA00022723"/>
    </source>
</evidence>
<gene>
    <name evidence="8" type="primary">Trim59</name>
    <name evidence="8" type="ORF">PTIVIO_R07979</name>
</gene>
<name>A0A7K6BYR5_PTIVI</name>
<dbReference type="InterPro" id="IPR017907">
    <property type="entry name" value="Znf_RING_CS"/>
</dbReference>
<feature type="coiled-coil region" evidence="5">
    <location>
        <begin position="131"/>
        <end position="158"/>
    </location>
</feature>
<dbReference type="Proteomes" id="UP000584880">
    <property type="component" value="Unassembled WGS sequence"/>
</dbReference>
<comment type="caution">
    <text evidence="8">The sequence shown here is derived from an EMBL/GenBank/DDBJ whole genome shotgun (WGS) entry which is preliminary data.</text>
</comment>
<dbReference type="PROSITE" id="PS50119">
    <property type="entry name" value="ZF_BBOX"/>
    <property type="match status" value="1"/>
</dbReference>
<keyword evidence="2 4" id="KW-0863">Zinc-finger</keyword>
<evidence type="ECO:0000313" key="8">
    <source>
        <dbReference type="EMBL" id="NWV07534.1"/>
    </source>
</evidence>
<dbReference type="Pfam" id="PF00643">
    <property type="entry name" value="zf-B_box"/>
    <property type="match status" value="1"/>
</dbReference>
<dbReference type="GO" id="GO:0061630">
    <property type="term" value="F:ubiquitin protein ligase activity"/>
    <property type="evidence" value="ECO:0007669"/>
    <property type="project" value="TreeGrafter"/>
</dbReference>
<dbReference type="GO" id="GO:0006513">
    <property type="term" value="P:protein monoubiquitination"/>
    <property type="evidence" value="ECO:0007669"/>
    <property type="project" value="TreeGrafter"/>
</dbReference>
<dbReference type="PROSITE" id="PS00518">
    <property type="entry name" value="ZF_RING_1"/>
    <property type="match status" value="1"/>
</dbReference>
<evidence type="ECO:0000259" key="7">
    <source>
        <dbReference type="PROSITE" id="PS50119"/>
    </source>
</evidence>
<dbReference type="InterPro" id="IPR013083">
    <property type="entry name" value="Znf_RING/FYVE/PHD"/>
</dbReference>
<dbReference type="InterPro" id="IPR027370">
    <property type="entry name" value="Znf-RING_euk"/>
</dbReference>
<dbReference type="InterPro" id="IPR000315">
    <property type="entry name" value="Znf_B-box"/>
</dbReference>
<feature type="domain" description="B box-type" evidence="7">
    <location>
        <begin position="92"/>
        <end position="134"/>
    </location>
</feature>
<keyword evidence="9" id="KW-1185">Reference proteome</keyword>
<keyword evidence="5" id="KW-0175">Coiled coil</keyword>
<feature type="non-terminal residue" evidence="8">
    <location>
        <position position="400"/>
    </location>
</feature>
<dbReference type="InterPro" id="IPR001841">
    <property type="entry name" value="Znf_RING"/>
</dbReference>
<keyword evidence="1" id="KW-0479">Metal-binding</keyword>
<accession>A0A7K6BYR5</accession>
<sequence length="400" mass="45087">MERLEEELSCAICCCIFEDPRVLPCSHTFCRNCLQGLLPPCRDSSVRRRLSCPNCRALVDVPAGGLESLPVNFALKAVIEKCQQEEPAEVEVEAGTCREHPRQPLNVYCLRDRQLVCGRCLTVGRHNGHPIDDLQSAYRKAKEASGKLQEELTDLSRSEVLLCSERLQQQKARCQSALQSEREVVLQYFKELGDALEHKKAALLSALDELNSHISEEYEPLMEYVEKMKLEEVELKELNSAVQKEESPLLFLEKLDGLQRRFHALKQKQFPHVEPMEIQPRMENLLKDVWSKTEIGQVHELLAPKIELIPKSKCPGKGKGESFFRAFTVADLCAAVGMTFAAVGFVLQNVSAEAVQAALGGISEFLLCVYQDACSHLRDTVEGLCHTSDLLMEFCRRIFP</sequence>
<organism evidence="8 9">
    <name type="scientific">Ptilonorhynchus violaceus</name>
    <name type="common">Satin bowerbird</name>
    <name type="synonym">Pyrrhocorax violaceus</name>
    <dbReference type="NCBI Taxonomy" id="28724"/>
    <lineage>
        <taxon>Eukaryota</taxon>
        <taxon>Metazoa</taxon>
        <taxon>Chordata</taxon>
        <taxon>Craniata</taxon>
        <taxon>Vertebrata</taxon>
        <taxon>Euteleostomi</taxon>
        <taxon>Archelosauria</taxon>
        <taxon>Archosauria</taxon>
        <taxon>Dinosauria</taxon>
        <taxon>Saurischia</taxon>
        <taxon>Theropoda</taxon>
        <taxon>Coelurosauria</taxon>
        <taxon>Aves</taxon>
        <taxon>Neognathae</taxon>
        <taxon>Neoaves</taxon>
        <taxon>Telluraves</taxon>
        <taxon>Australaves</taxon>
        <taxon>Passeriformes</taxon>
        <taxon>Ptilonorhynchidae</taxon>
        <taxon>Ptilonorhynchus</taxon>
    </lineage>
</organism>
<dbReference type="FunFam" id="3.30.160.60:FF:000772">
    <property type="entry name" value="tripartite motif-containing protein 59"/>
    <property type="match status" value="1"/>
</dbReference>
<evidence type="ECO:0000256" key="5">
    <source>
        <dbReference type="SAM" id="Coils"/>
    </source>
</evidence>
<proteinExistence type="predicted"/>
<feature type="domain" description="RING-type" evidence="6">
    <location>
        <begin position="10"/>
        <end position="56"/>
    </location>
</feature>
<evidence type="ECO:0000256" key="2">
    <source>
        <dbReference type="ARBA" id="ARBA00022771"/>
    </source>
</evidence>
<dbReference type="GO" id="GO:0008270">
    <property type="term" value="F:zinc ion binding"/>
    <property type="evidence" value="ECO:0007669"/>
    <property type="project" value="UniProtKB-KW"/>
</dbReference>
<dbReference type="SUPFAM" id="SSF57845">
    <property type="entry name" value="B-box zinc-binding domain"/>
    <property type="match status" value="1"/>
</dbReference>
<feature type="non-terminal residue" evidence="8">
    <location>
        <position position="1"/>
    </location>
</feature>
<dbReference type="InterPro" id="IPR047153">
    <property type="entry name" value="TRIM45/56/19-like"/>
</dbReference>
<evidence type="ECO:0000313" key="9">
    <source>
        <dbReference type="Proteomes" id="UP000584880"/>
    </source>
</evidence>